<dbReference type="KEGG" id="arev:RVR_8602"/>
<reference evidence="3 4" key="4">
    <citation type="journal article" date="2020" name="Sci. Rep.">
        <title>beta-carboline chemical signals induce reveromycin production through a LuxR family regulator in Streptomyces sp. SN-593.</title>
        <authorList>
            <person name="Panthee S."/>
            <person name="Kito N."/>
            <person name="Hayashi T."/>
            <person name="Shimizu T."/>
            <person name="Ishikawa J."/>
            <person name="Hamamoto H."/>
            <person name="Osada H."/>
            <person name="Takahashi S."/>
        </authorList>
    </citation>
    <scope>NUCLEOTIDE SEQUENCE [LARGE SCALE GENOMIC DNA]</scope>
    <source>
        <strain evidence="3 4">SN-593</strain>
    </source>
</reference>
<accession>A0A7U3UZ67</accession>
<dbReference type="SUPFAM" id="SSF55347">
    <property type="entry name" value="Glyceraldehyde-3-phosphate dehydrogenase-like, C-terminal domain"/>
    <property type="match status" value="1"/>
</dbReference>
<dbReference type="InterPro" id="IPR052515">
    <property type="entry name" value="Gfo/Idh/MocA_Oxidoreductase"/>
</dbReference>
<dbReference type="PANTHER" id="PTHR43249:SF1">
    <property type="entry name" value="D-GLUCOSIDE 3-DEHYDROGENASE"/>
    <property type="match status" value="1"/>
</dbReference>
<evidence type="ECO:0000313" key="3">
    <source>
        <dbReference type="EMBL" id="BBB01282.1"/>
    </source>
</evidence>
<dbReference type="Pfam" id="PF01408">
    <property type="entry name" value="GFO_IDH_MocA"/>
    <property type="match status" value="1"/>
</dbReference>
<feature type="domain" description="GFO/IDH/MocA-like oxidoreductase" evidence="2">
    <location>
        <begin position="144"/>
        <end position="265"/>
    </location>
</feature>
<evidence type="ECO:0000259" key="1">
    <source>
        <dbReference type="Pfam" id="PF01408"/>
    </source>
</evidence>
<dbReference type="Proteomes" id="UP000595703">
    <property type="component" value="Chromosome"/>
</dbReference>
<organism evidence="3 4">
    <name type="scientific">Actinacidiphila reveromycinica</name>
    <dbReference type="NCBI Taxonomy" id="659352"/>
    <lineage>
        <taxon>Bacteria</taxon>
        <taxon>Bacillati</taxon>
        <taxon>Actinomycetota</taxon>
        <taxon>Actinomycetes</taxon>
        <taxon>Kitasatosporales</taxon>
        <taxon>Streptomycetaceae</taxon>
        <taxon>Actinacidiphila</taxon>
    </lineage>
</organism>
<dbReference type="GO" id="GO:0000166">
    <property type="term" value="F:nucleotide binding"/>
    <property type="evidence" value="ECO:0007669"/>
    <property type="project" value="InterPro"/>
</dbReference>
<sequence>MSPYDPNTPLRTAVVGTGSIARGAHLPALATLAAEGAVRIVAVADVAEEAARAAAEEFAVADALTDLDTLLARARPDLVVLCTPPSLHREQAIAAVRAGAHVWCEKPPCPSLADYDAVTAAADPAPGSPATSFVFQHRFGSGARHVRRLLRAGAFGRPLVAHCQTTWYRDAAYYAVPWRGRWETEGGGPAMGHGIHQTDLLLDLMGPWREVRAMAARLVHDVQTEDVSTAQVRFAGGAVATVVNSVLSPDEVSRIRIDCERATIELTHLYGYRNADWRITPAPGVPAATAAAWNDFGPDEPSSHLAQLRALVADIRTGVLHPTSGEGGRRVVEFTAALYKSAFTDATVRAGEIGPGDPFYAAMHGGAPDRLPVDAREEDQPA</sequence>
<evidence type="ECO:0000313" key="4">
    <source>
        <dbReference type="Proteomes" id="UP000595703"/>
    </source>
</evidence>
<evidence type="ECO:0000259" key="2">
    <source>
        <dbReference type="Pfam" id="PF22725"/>
    </source>
</evidence>
<dbReference type="SUPFAM" id="SSF51735">
    <property type="entry name" value="NAD(P)-binding Rossmann-fold domains"/>
    <property type="match status" value="1"/>
</dbReference>
<dbReference type="Gene3D" id="3.40.50.720">
    <property type="entry name" value="NAD(P)-binding Rossmann-like Domain"/>
    <property type="match status" value="1"/>
</dbReference>
<keyword evidence="4" id="KW-1185">Reference proteome</keyword>
<dbReference type="InterPro" id="IPR055170">
    <property type="entry name" value="GFO_IDH_MocA-like_dom"/>
</dbReference>
<dbReference type="InterPro" id="IPR036291">
    <property type="entry name" value="NAD(P)-bd_dom_sf"/>
</dbReference>
<dbReference type="InterPro" id="IPR000683">
    <property type="entry name" value="Gfo/Idh/MocA-like_OxRdtase_N"/>
</dbReference>
<dbReference type="EMBL" id="AP018365">
    <property type="protein sequence ID" value="BBB01282.1"/>
    <property type="molecule type" value="Genomic_DNA"/>
</dbReference>
<name>A0A7U3UZ67_9ACTN</name>
<dbReference type="Pfam" id="PF22725">
    <property type="entry name" value="GFO_IDH_MocA_C3"/>
    <property type="match status" value="1"/>
</dbReference>
<reference evidence="3 4" key="1">
    <citation type="journal article" date="2010" name="J. Bacteriol.">
        <title>Biochemical characterization of a novel indole prenyltransferase from Streptomyces sp. SN-593.</title>
        <authorList>
            <person name="Takahashi S."/>
            <person name="Takagi H."/>
            <person name="Toyoda A."/>
            <person name="Uramoto M."/>
            <person name="Nogawa T."/>
            <person name="Ueki M."/>
            <person name="Sakaki Y."/>
            <person name="Osada H."/>
        </authorList>
    </citation>
    <scope>NUCLEOTIDE SEQUENCE [LARGE SCALE GENOMIC DNA]</scope>
    <source>
        <strain evidence="3 4">SN-593</strain>
    </source>
</reference>
<dbReference type="PANTHER" id="PTHR43249">
    <property type="entry name" value="UDP-N-ACETYL-2-AMINO-2-DEOXY-D-GLUCURONATE OXIDASE"/>
    <property type="match status" value="1"/>
</dbReference>
<reference evidence="3 4" key="3">
    <citation type="journal article" date="2011" name="Nat. Chem. Biol.">
        <title>Reveromycin A biosynthesis uses RevG and RevJ for stereospecific spiroacetal formation.</title>
        <authorList>
            <person name="Takahashi S."/>
            <person name="Toyoda A."/>
            <person name="Sekiyama Y."/>
            <person name="Takagi H."/>
            <person name="Nogawa T."/>
            <person name="Uramoto M."/>
            <person name="Suzuki R."/>
            <person name="Koshino H."/>
            <person name="Kumano T."/>
            <person name="Panthee S."/>
            <person name="Dairi T."/>
            <person name="Ishikawa J."/>
            <person name="Ikeda H."/>
            <person name="Sakaki Y."/>
            <person name="Osada H."/>
        </authorList>
    </citation>
    <scope>NUCLEOTIDE SEQUENCE [LARGE SCALE GENOMIC DNA]</scope>
    <source>
        <strain evidence="3 4">SN-593</strain>
    </source>
</reference>
<dbReference type="RefSeq" id="WP_202237197.1">
    <property type="nucleotide sequence ID" value="NZ_AP018365.1"/>
</dbReference>
<protein>
    <submittedName>
        <fullName evidence="3">Putative oxidoreductase</fullName>
    </submittedName>
</protein>
<reference evidence="3 4" key="2">
    <citation type="journal article" date="2011" name="J. Antibiot.">
        <title>Furaquinocins I and J: novel polyketide isoprenoid hybrid compounds from Streptomyces reveromyceticus SN-593.</title>
        <authorList>
            <person name="Panthee S."/>
            <person name="Takahashi S."/>
            <person name="Takagi H."/>
            <person name="Nogawa T."/>
            <person name="Oowada E."/>
            <person name="Uramoto M."/>
            <person name="Osada H."/>
        </authorList>
    </citation>
    <scope>NUCLEOTIDE SEQUENCE [LARGE SCALE GENOMIC DNA]</scope>
    <source>
        <strain evidence="3 4">SN-593</strain>
    </source>
</reference>
<dbReference type="AlphaFoldDB" id="A0A7U3UZ67"/>
<feature type="domain" description="Gfo/Idh/MocA-like oxidoreductase N-terminal" evidence="1">
    <location>
        <begin position="10"/>
        <end position="123"/>
    </location>
</feature>
<gene>
    <name evidence="3" type="ORF">RVR_8602</name>
</gene>
<proteinExistence type="predicted"/>
<dbReference type="Gene3D" id="3.30.360.10">
    <property type="entry name" value="Dihydrodipicolinate Reductase, domain 2"/>
    <property type="match status" value="1"/>
</dbReference>